<comment type="caution">
    <text evidence="1">The sequence shown here is derived from an EMBL/GenBank/DDBJ whole genome shotgun (WGS) entry which is preliminary data.</text>
</comment>
<dbReference type="STRING" id="28087.Lsai_2381"/>
<sequence length="74" mass="8376">MEFHTSNLPSTNYSSFVIHLLKDHFPKSKIIVDSLSKIKCVQHAHLIILLKVDNSAIEGSFSIQNGQYIQLSSY</sequence>
<evidence type="ECO:0000313" key="2">
    <source>
        <dbReference type="Proteomes" id="UP000054621"/>
    </source>
</evidence>
<name>A0A0W0YFF2_9GAMM</name>
<accession>A0A0W0YFF2</accession>
<proteinExistence type="predicted"/>
<reference evidence="1 2" key="1">
    <citation type="submission" date="2015-11" db="EMBL/GenBank/DDBJ databases">
        <title>Genomic analysis of 38 Legionella species identifies large and diverse effector repertoires.</title>
        <authorList>
            <person name="Burstein D."/>
            <person name="Amaro F."/>
            <person name="Zusman T."/>
            <person name="Lifshitz Z."/>
            <person name="Cohen O."/>
            <person name="Gilbert J.A."/>
            <person name="Pupko T."/>
            <person name="Shuman H.A."/>
            <person name="Segal G."/>
        </authorList>
    </citation>
    <scope>NUCLEOTIDE SEQUENCE [LARGE SCALE GENOMIC DNA]</scope>
    <source>
        <strain evidence="1 2">Mt.St.Helens-4</strain>
    </source>
</reference>
<dbReference type="AlphaFoldDB" id="A0A0W0YFF2"/>
<dbReference type="EMBL" id="LNYV01000035">
    <property type="protein sequence ID" value="KTD55522.1"/>
    <property type="molecule type" value="Genomic_DNA"/>
</dbReference>
<organism evidence="1 2">
    <name type="scientific">Legionella sainthelensi</name>
    <dbReference type="NCBI Taxonomy" id="28087"/>
    <lineage>
        <taxon>Bacteria</taxon>
        <taxon>Pseudomonadati</taxon>
        <taxon>Pseudomonadota</taxon>
        <taxon>Gammaproteobacteria</taxon>
        <taxon>Legionellales</taxon>
        <taxon>Legionellaceae</taxon>
        <taxon>Legionella</taxon>
    </lineage>
</organism>
<protein>
    <submittedName>
        <fullName evidence="1">Uncharacterized protein</fullName>
    </submittedName>
</protein>
<dbReference type="Proteomes" id="UP000054621">
    <property type="component" value="Unassembled WGS sequence"/>
</dbReference>
<dbReference type="PATRIC" id="fig|28087.4.peg.2560"/>
<gene>
    <name evidence="1" type="ORF">Lsai_2381</name>
</gene>
<evidence type="ECO:0000313" key="1">
    <source>
        <dbReference type="EMBL" id="KTD55522.1"/>
    </source>
</evidence>